<name>A0ACB5T3F3_AMBMO</name>
<reference evidence="1" key="1">
    <citation type="submission" date="2023-04" db="EMBL/GenBank/DDBJ databases">
        <title>Ambrosiozyma monospora NBRC 10751.</title>
        <authorList>
            <person name="Ichikawa N."/>
            <person name="Sato H."/>
            <person name="Tonouchi N."/>
        </authorList>
    </citation>
    <scope>NUCLEOTIDE SEQUENCE</scope>
    <source>
        <strain evidence="1">NBRC 10751</strain>
    </source>
</reference>
<comment type="caution">
    <text evidence="1">The sequence shown here is derived from an EMBL/GenBank/DDBJ whole genome shotgun (WGS) entry which is preliminary data.</text>
</comment>
<accession>A0ACB5T3F3</accession>
<organism evidence="1 2">
    <name type="scientific">Ambrosiozyma monospora</name>
    <name type="common">Yeast</name>
    <name type="synonym">Endomycopsis monosporus</name>
    <dbReference type="NCBI Taxonomy" id="43982"/>
    <lineage>
        <taxon>Eukaryota</taxon>
        <taxon>Fungi</taxon>
        <taxon>Dikarya</taxon>
        <taxon>Ascomycota</taxon>
        <taxon>Saccharomycotina</taxon>
        <taxon>Pichiomycetes</taxon>
        <taxon>Pichiales</taxon>
        <taxon>Pichiaceae</taxon>
        <taxon>Ambrosiozyma</taxon>
    </lineage>
</organism>
<protein>
    <submittedName>
        <fullName evidence="1">Unnamed protein product</fullName>
    </submittedName>
</protein>
<evidence type="ECO:0000313" key="2">
    <source>
        <dbReference type="Proteomes" id="UP001165064"/>
    </source>
</evidence>
<proteinExistence type="predicted"/>
<dbReference type="Proteomes" id="UP001165064">
    <property type="component" value="Unassembled WGS sequence"/>
</dbReference>
<evidence type="ECO:0000313" key="1">
    <source>
        <dbReference type="EMBL" id="GME80642.1"/>
    </source>
</evidence>
<sequence length="359" mass="39654">MNWKVLFEQCDSVILFSSRSIRSDLPHSKKPAPPKESKPAPPKPADPSSGATSKPQPSQPEIHLFGNSRGSKATQDHHNGIHNNSQHTVDMGNTTVMHKTIDPDELFLTPPTSVKKPSKPTATKPNAKPQDTLTQIQNTLVTIYTQLKTNPTLRTLYLQLQQKLESDTKQAKIATRLLQLTQAIFHLLIGRSLQREANKRLPNKYNLSHAIIAISEVLLHAKSIDKKRVVIGGPQPTTSSSGSDPVVSNGTGSGLGLGDVLTSLTRVYIATNDFINDPPVVVDQSERDVLGGSGKADELNSIAEVNQLALDYFFKLIILYNSEVNDIVLAPEVFKLAKWCTDLALDEQRNQRWDEEFDF</sequence>
<dbReference type="EMBL" id="BSXS01003148">
    <property type="protein sequence ID" value="GME80642.1"/>
    <property type="molecule type" value="Genomic_DNA"/>
</dbReference>
<gene>
    <name evidence="1" type="ORF">Amon02_000455100</name>
</gene>
<keyword evidence="2" id="KW-1185">Reference proteome</keyword>